<feature type="transmembrane region" description="Helical" evidence="1">
    <location>
        <begin position="38"/>
        <end position="55"/>
    </location>
</feature>
<keyword evidence="1" id="KW-0472">Membrane</keyword>
<dbReference type="InterPro" id="IPR010718">
    <property type="entry name" value="DUF1294"/>
</dbReference>
<evidence type="ECO:0000256" key="1">
    <source>
        <dbReference type="SAM" id="Phobius"/>
    </source>
</evidence>
<sequence>MTILALSLGFVAINLLTVFAFAHDKARAVSGGWRVRESTLLGLAMVGGSPGAVWARHRLRHKTRKQPFATCLDLIAMVHAGLAVGLATLLIG</sequence>
<dbReference type="EMBL" id="BAAAES010000024">
    <property type="protein sequence ID" value="GAA0678315.1"/>
    <property type="molecule type" value="Genomic_DNA"/>
</dbReference>
<dbReference type="RefSeq" id="WP_163957179.1">
    <property type="nucleotide sequence ID" value="NZ_BAAAES010000024.1"/>
</dbReference>
<evidence type="ECO:0000313" key="3">
    <source>
        <dbReference type="Proteomes" id="UP001500238"/>
    </source>
</evidence>
<keyword evidence="1" id="KW-1133">Transmembrane helix</keyword>
<proteinExistence type="predicted"/>
<gene>
    <name evidence="2" type="ORF">GCM10009102_33510</name>
</gene>
<organism evidence="2 3">
    <name type="scientific">Sphingomonas insulae</name>
    <dbReference type="NCBI Taxonomy" id="424800"/>
    <lineage>
        <taxon>Bacteria</taxon>
        <taxon>Pseudomonadati</taxon>
        <taxon>Pseudomonadota</taxon>
        <taxon>Alphaproteobacteria</taxon>
        <taxon>Sphingomonadales</taxon>
        <taxon>Sphingomonadaceae</taxon>
        <taxon>Sphingomonas</taxon>
    </lineage>
</organism>
<evidence type="ECO:0000313" key="2">
    <source>
        <dbReference type="EMBL" id="GAA0678315.1"/>
    </source>
</evidence>
<keyword evidence="1" id="KW-0812">Transmembrane</keyword>
<protein>
    <submittedName>
        <fullName evidence="2">DUF1294 domain-containing protein</fullName>
    </submittedName>
</protein>
<dbReference type="Proteomes" id="UP001500238">
    <property type="component" value="Unassembled WGS sequence"/>
</dbReference>
<comment type="caution">
    <text evidence="2">The sequence shown here is derived from an EMBL/GenBank/DDBJ whole genome shotgun (WGS) entry which is preliminary data.</text>
</comment>
<keyword evidence="3" id="KW-1185">Reference proteome</keyword>
<reference evidence="2 3" key="1">
    <citation type="journal article" date="2019" name="Int. J. Syst. Evol. Microbiol.">
        <title>The Global Catalogue of Microorganisms (GCM) 10K type strain sequencing project: providing services to taxonomists for standard genome sequencing and annotation.</title>
        <authorList>
            <consortium name="The Broad Institute Genomics Platform"/>
            <consortium name="The Broad Institute Genome Sequencing Center for Infectious Disease"/>
            <person name="Wu L."/>
            <person name="Ma J."/>
        </authorList>
    </citation>
    <scope>NUCLEOTIDE SEQUENCE [LARGE SCALE GENOMIC DNA]</scope>
    <source>
        <strain evidence="2 3">JCM 14603</strain>
    </source>
</reference>
<dbReference type="Pfam" id="PF06961">
    <property type="entry name" value="DUF1294"/>
    <property type="match status" value="1"/>
</dbReference>
<accession>A0ABN1I0G5</accession>
<name>A0ABN1I0G5_9SPHN</name>
<feature type="transmembrane region" description="Helical" evidence="1">
    <location>
        <begin position="67"/>
        <end position="91"/>
    </location>
</feature>